<proteinExistence type="predicted"/>
<organism evidence="1 2">
    <name type="scientific">Echinococcus granulosus</name>
    <name type="common">Hydatid tapeworm</name>
    <dbReference type="NCBI Taxonomy" id="6210"/>
    <lineage>
        <taxon>Eukaryota</taxon>
        <taxon>Metazoa</taxon>
        <taxon>Spiralia</taxon>
        <taxon>Lophotrochozoa</taxon>
        <taxon>Platyhelminthes</taxon>
        <taxon>Cestoda</taxon>
        <taxon>Eucestoda</taxon>
        <taxon>Cyclophyllidea</taxon>
        <taxon>Taeniidae</taxon>
        <taxon>Echinococcus</taxon>
        <taxon>Echinococcus granulosus group</taxon>
    </lineage>
</organism>
<sequence>MLVKETTCLLAVNIADPLFTLCATFEPPRHTCLPFGSVTSLDNLPLLLAYFVLAAQHVQSAGRKRRVEFETVVKSGSDGLQRLRVRSDAVVDPTPRTAPPSLAPSTVFRSPSSLTWLTSYSSRTQVGVGFIS</sequence>
<comment type="caution">
    <text evidence="1">The sequence shown here is derived from an EMBL/GenBank/DDBJ whole genome shotgun (WGS) entry which is preliminary data.</text>
</comment>
<dbReference type="Proteomes" id="UP000019149">
    <property type="component" value="Unassembled WGS sequence"/>
</dbReference>
<evidence type="ECO:0000313" key="2">
    <source>
        <dbReference type="Proteomes" id="UP000019149"/>
    </source>
</evidence>
<dbReference type="CTD" id="36342644"/>
<reference evidence="1 2" key="1">
    <citation type="journal article" date="2013" name="Nat. Genet.">
        <title>The genome of the hydatid tapeworm Echinococcus granulosus.</title>
        <authorList>
            <person name="Zheng H."/>
            <person name="Zhang W."/>
            <person name="Zhang L."/>
            <person name="Zhang Z."/>
            <person name="Li J."/>
            <person name="Lu G."/>
            <person name="Zhu Y."/>
            <person name="Wang Y."/>
            <person name="Huang Y."/>
            <person name="Liu J."/>
            <person name="Kang H."/>
            <person name="Chen J."/>
            <person name="Wang L."/>
            <person name="Chen A."/>
            <person name="Yu S."/>
            <person name="Gao Z."/>
            <person name="Jin L."/>
            <person name="Gu W."/>
            <person name="Wang Z."/>
            <person name="Zhao L."/>
            <person name="Shi B."/>
            <person name="Wen H."/>
            <person name="Lin R."/>
            <person name="Jones M.K."/>
            <person name="Brejova B."/>
            <person name="Vinar T."/>
            <person name="Zhao G."/>
            <person name="McManus D.P."/>
            <person name="Chen Z."/>
            <person name="Zhou Y."/>
            <person name="Wang S."/>
        </authorList>
    </citation>
    <scope>NUCLEOTIDE SEQUENCE [LARGE SCALE GENOMIC DNA]</scope>
</reference>
<keyword evidence="2" id="KW-1185">Reference proteome</keyword>
<dbReference type="OMA" id="EPPRHTC"/>
<dbReference type="OrthoDB" id="10362507at2759"/>
<protein>
    <submittedName>
        <fullName evidence="1">Uncharacterized protein</fullName>
    </submittedName>
</protein>
<dbReference type="RefSeq" id="XP_024349381.1">
    <property type="nucleotide sequence ID" value="XM_024496178.1"/>
</dbReference>
<dbReference type="AlphaFoldDB" id="W6UAS6"/>
<gene>
    <name evidence="1" type="ORF">EGR_06929</name>
</gene>
<name>W6UAS6_ECHGR</name>
<dbReference type="GeneID" id="36342644"/>
<evidence type="ECO:0000313" key="1">
    <source>
        <dbReference type="EMBL" id="EUB58185.1"/>
    </source>
</evidence>
<accession>W6UAS6</accession>
<dbReference type="KEGG" id="egl:EGR_06929"/>
<dbReference type="EMBL" id="APAU02000066">
    <property type="protein sequence ID" value="EUB58185.1"/>
    <property type="molecule type" value="Genomic_DNA"/>
</dbReference>